<dbReference type="EMBL" id="FNIZ01000025">
    <property type="protein sequence ID" value="SDP63597.1"/>
    <property type="molecule type" value="Genomic_DNA"/>
</dbReference>
<organism evidence="2 3">
    <name type="scientific">Halobacillus aidingensis</name>
    <dbReference type="NCBI Taxonomy" id="240303"/>
    <lineage>
        <taxon>Bacteria</taxon>
        <taxon>Bacillati</taxon>
        <taxon>Bacillota</taxon>
        <taxon>Bacilli</taxon>
        <taxon>Bacillales</taxon>
        <taxon>Bacillaceae</taxon>
        <taxon>Halobacillus</taxon>
    </lineage>
</organism>
<name>A0A1H0UBI0_HALAD</name>
<evidence type="ECO:0000256" key="1">
    <source>
        <dbReference type="SAM" id="Phobius"/>
    </source>
</evidence>
<accession>A0A1H0UBI0</accession>
<keyword evidence="1" id="KW-1133">Transmembrane helix</keyword>
<evidence type="ECO:0000313" key="2">
    <source>
        <dbReference type="EMBL" id="SDP63597.1"/>
    </source>
</evidence>
<keyword evidence="3" id="KW-1185">Reference proteome</keyword>
<evidence type="ECO:0000313" key="3">
    <source>
        <dbReference type="Proteomes" id="UP000198860"/>
    </source>
</evidence>
<reference evidence="3" key="1">
    <citation type="submission" date="2016-10" db="EMBL/GenBank/DDBJ databases">
        <authorList>
            <person name="Varghese N."/>
            <person name="Submissions S."/>
        </authorList>
    </citation>
    <scope>NUCLEOTIDE SEQUENCE [LARGE SCALE GENOMIC DNA]</scope>
    <source>
        <strain evidence="3">CGMCC 1.3703</strain>
    </source>
</reference>
<gene>
    <name evidence="2" type="ORF">SAMN05421677_12527</name>
</gene>
<keyword evidence="1" id="KW-0812">Transmembrane</keyword>
<dbReference type="STRING" id="240303.SAMN05421677_12527"/>
<proteinExistence type="predicted"/>
<dbReference type="AlphaFoldDB" id="A0A1H0UBI0"/>
<dbReference type="Proteomes" id="UP000198860">
    <property type="component" value="Unassembled WGS sequence"/>
</dbReference>
<keyword evidence="1" id="KW-0472">Membrane</keyword>
<sequence>MLVLKGGNIVLKKQDCLIRKIIWGLGCMAIFEFILDVLGKSKVVVHITRNSGDSLKVQQILQDAGKTLLKKLKEWLLPISK</sequence>
<feature type="transmembrane region" description="Helical" evidence="1">
    <location>
        <begin position="21"/>
        <end position="39"/>
    </location>
</feature>
<protein>
    <submittedName>
        <fullName evidence="2">Uncharacterized protein</fullName>
    </submittedName>
</protein>